<dbReference type="GeneID" id="105266586"/>
<feature type="region of interest" description="Disordered" evidence="2">
    <location>
        <begin position="422"/>
        <end position="452"/>
    </location>
</feature>
<feature type="region of interest" description="Disordered" evidence="2">
    <location>
        <begin position="335"/>
        <end position="400"/>
    </location>
</feature>
<feature type="compositionally biased region" description="Polar residues" evidence="2">
    <location>
        <begin position="372"/>
        <end position="382"/>
    </location>
</feature>
<evidence type="ECO:0000256" key="2">
    <source>
        <dbReference type="SAM" id="MobiDB-lite"/>
    </source>
</evidence>
<evidence type="ECO:0000313" key="6">
    <source>
        <dbReference type="RefSeq" id="XP_011303187.1"/>
    </source>
</evidence>
<feature type="region of interest" description="Disordered" evidence="2">
    <location>
        <begin position="1"/>
        <end position="63"/>
    </location>
</feature>
<dbReference type="RefSeq" id="XP_011303189.1">
    <property type="nucleotide sequence ID" value="XM_011304887.1"/>
</dbReference>
<dbReference type="OrthoDB" id="2134133at2759"/>
<dbReference type="Proteomes" id="UP000694866">
    <property type="component" value="Unplaced"/>
</dbReference>
<evidence type="ECO:0000313" key="7">
    <source>
        <dbReference type="RefSeq" id="XP_011303188.1"/>
    </source>
</evidence>
<feature type="region of interest" description="Disordered" evidence="2">
    <location>
        <begin position="140"/>
        <end position="159"/>
    </location>
</feature>
<gene>
    <name evidence="4" type="primary">FAM149B1</name>
    <name evidence="6 7 8" type="synonym">LOC105266586</name>
    <name evidence="4" type="ORF">g.38537</name>
</gene>
<feature type="compositionally biased region" description="Polar residues" evidence="2">
    <location>
        <begin position="335"/>
        <end position="354"/>
    </location>
</feature>
<dbReference type="PANTHER" id="PTHR31997:SF1">
    <property type="entry name" value="AGAP003710-PA"/>
    <property type="match status" value="1"/>
</dbReference>
<dbReference type="InterPro" id="IPR022194">
    <property type="entry name" value="DUF3719"/>
</dbReference>
<evidence type="ECO:0000256" key="1">
    <source>
        <dbReference type="ARBA" id="ARBA00008309"/>
    </source>
</evidence>
<proteinExistence type="inferred from homology"/>
<evidence type="ECO:0000259" key="3">
    <source>
        <dbReference type="Pfam" id="PF12516"/>
    </source>
</evidence>
<dbReference type="RefSeq" id="XP_011303187.1">
    <property type="nucleotide sequence ID" value="XM_011304885.1"/>
</dbReference>
<accession>A0A9R1T5I6</accession>
<feature type="compositionally biased region" description="Basic and acidic residues" evidence="2">
    <location>
        <begin position="10"/>
        <end position="25"/>
    </location>
</feature>
<comment type="similarity">
    <text evidence="1">Belongs to the FAM149 family.</text>
</comment>
<organism evidence="4">
    <name type="scientific">Fopius arisanus</name>
    <dbReference type="NCBI Taxonomy" id="64838"/>
    <lineage>
        <taxon>Eukaryota</taxon>
        <taxon>Metazoa</taxon>
        <taxon>Ecdysozoa</taxon>
        <taxon>Arthropoda</taxon>
        <taxon>Hexapoda</taxon>
        <taxon>Insecta</taxon>
        <taxon>Pterygota</taxon>
        <taxon>Neoptera</taxon>
        <taxon>Endopterygota</taxon>
        <taxon>Hymenoptera</taxon>
        <taxon>Apocrita</taxon>
        <taxon>Ichneumonoidea</taxon>
        <taxon>Braconidae</taxon>
        <taxon>Opiinae</taxon>
        <taxon>Fopius</taxon>
    </lineage>
</organism>
<dbReference type="InterPro" id="IPR039630">
    <property type="entry name" value="FAM149"/>
</dbReference>
<keyword evidence="5" id="KW-1185">Reference proteome</keyword>
<dbReference type="AlphaFoldDB" id="A0A0C9RB57"/>
<reference evidence="6 7" key="2">
    <citation type="submission" date="2025-04" db="UniProtKB">
        <authorList>
            <consortium name="RefSeq"/>
        </authorList>
    </citation>
    <scope>IDENTIFICATION</scope>
    <source>
        <strain evidence="6 7">USDA-PBARC FA_bdor</strain>
        <tissue evidence="6 7">Whole organism</tissue>
    </source>
</reference>
<evidence type="ECO:0000313" key="5">
    <source>
        <dbReference type="Proteomes" id="UP000694866"/>
    </source>
</evidence>
<evidence type="ECO:0000313" key="4">
    <source>
        <dbReference type="EMBL" id="JAG73868.1"/>
    </source>
</evidence>
<dbReference type="Pfam" id="PF12516">
    <property type="entry name" value="DUF3719"/>
    <property type="match status" value="1"/>
</dbReference>
<dbReference type="EMBL" id="GBYB01004101">
    <property type="protein sequence ID" value="JAG73868.1"/>
    <property type="molecule type" value="Transcribed_RNA"/>
</dbReference>
<name>A0A0C9RB57_9HYME</name>
<reference evidence="4" key="1">
    <citation type="submission" date="2015-01" db="EMBL/GenBank/DDBJ databases">
        <title>Transcriptome Assembly of Fopius arisanus.</title>
        <authorList>
            <person name="Geib S."/>
        </authorList>
    </citation>
    <scope>NUCLEOTIDE SEQUENCE</scope>
</reference>
<dbReference type="PANTHER" id="PTHR31997">
    <property type="entry name" value="AGAP003710-PA"/>
    <property type="match status" value="1"/>
</dbReference>
<evidence type="ECO:0000313" key="8">
    <source>
        <dbReference type="RefSeq" id="XP_011303189.1"/>
    </source>
</evidence>
<accession>A0A9R1U0J2</accession>
<dbReference type="KEGG" id="fas:105266586"/>
<feature type="compositionally biased region" description="Basic residues" evidence="2">
    <location>
        <begin position="442"/>
        <end position="452"/>
    </location>
</feature>
<feature type="domain" description="DUF3719" evidence="3">
    <location>
        <begin position="96"/>
        <end position="126"/>
    </location>
</feature>
<accession>A0A9R1T5Q1</accession>
<protein>
    <submittedName>
        <fullName evidence="4">FAM149B1 protein</fullName>
    </submittedName>
</protein>
<sequence>MSKRTTKSSENVRKRESMTVAREKNSSSFVPPISTARKNPWPSGIDTSRDDNSGTSSSWPEDIEEVATRKVLDLWSAVERTLYKEDDEDVNSTQGTVTEECIQWRTQVPHLRVIGKKMNIPVVDEDGEICVTELPRRLRGRDEETMANEKKKPTSSKGNKDLKEKIIDLLVDYIMDEVEKADLPSDASKDLDDVLRITPAPTYSGRKTLKSRNLSNSSRNRSANRIKSFELTELIPDSKAFKKITENAKNAIDDNNEDEDDASSVDTSQLGRNKLGTVFNKKIVVSPVPFAVTTRESFCTLRTTPIKYAGHLLELTPHGFYRNMSSASKITSAKHSTLSKLPQRHSSAWQTPVSRSACPKNIRLAPIDPSRLPSSNKNSRSVAPSGVVPPQRPKNSLSPIPRALKAASADNFTSEMLEIQGRQITQSAKPNFIKNGWDYPRTQRRRKKLANE</sequence>
<accession>A0A0C9RB57</accession>
<dbReference type="RefSeq" id="XP_011303188.1">
    <property type="nucleotide sequence ID" value="XM_011304886.1"/>
</dbReference>